<dbReference type="GO" id="GO:0052906">
    <property type="term" value="F:tRNA (guanine(37)-N1)-methyltransferase activity"/>
    <property type="evidence" value="ECO:0007669"/>
    <property type="project" value="InterPro"/>
</dbReference>
<dbReference type="Proteomes" id="UP000321501">
    <property type="component" value="Chromosome"/>
</dbReference>
<keyword evidence="1" id="KW-0808">Transferase</keyword>
<accession>A0A510KJC8</accession>
<dbReference type="Gene3D" id="1.10.1270.20">
    <property type="entry name" value="tRNA(m1g37)methyltransferase, domain 2"/>
    <property type="match status" value="1"/>
</dbReference>
<proteinExistence type="predicted"/>
<name>A0A510KJC8_9FUSO</name>
<dbReference type="AlphaFoldDB" id="A0A510KJC8"/>
<dbReference type="InterPro" id="IPR029028">
    <property type="entry name" value="Alpha/beta_knot_MTases"/>
</dbReference>
<evidence type="ECO:0000313" key="2">
    <source>
        <dbReference type="Proteomes" id="UP000321501"/>
    </source>
</evidence>
<dbReference type="InterPro" id="IPR023148">
    <property type="entry name" value="tRNA_m1G_MeTrfase_C_sf"/>
</dbReference>
<dbReference type="GO" id="GO:0032259">
    <property type="term" value="P:methylation"/>
    <property type="evidence" value="ECO:0007669"/>
    <property type="project" value="UniProtKB-KW"/>
</dbReference>
<dbReference type="GO" id="GO:0008033">
    <property type="term" value="P:tRNA processing"/>
    <property type="evidence" value="ECO:0007669"/>
    <property type="project" value="InterPro"/>
</dbReference>
<sequence length="77" mass="9553">MKLIHFIMDFWDFRSIQDLWKLTAILFQVLQSGNHAKISEYRQFYSIEKTMKNRMDLFEKKLENIDEDLEFKKVYKK</sequence>
<gene>
    <name evidence="1" type="ORF">JMUB3934_1359</name>
</gene>
<evidence type="ECO:0000313" key="1">
    <source>
        <dbReference type="EMBL" id="BBM50063.1"/>
    </source>
</evidence>
<organism evidence="1 2">
    <name type="scientific">Leptotrichia wadei</name>
    <dbReference type="NCBI Taxonomy" id="157687"/>
    <lineage>
        <taxon>Bacteria</taxon>
        <taxon>Fusobacteriati</taxon>
        <taxon>Fusobacteriota</taxon>
        <taxon>Fusobacteriia</taxon>
        <taxon>Fusobacteriales</taxon>
        <taxon>Leptotrichiaceae</taxon>
        <taxon>Leptotrichia</taxon>
    </lineage>
</organism>
<keyword evidence="1" id="KW-0489">Methyltransferase</keyword>
<reference evidence="1 2" key="1">
    <citation type="submission" date="2019-07" db="EMBL/GenBank/DDBJ databases">
        <title>Complete Genome Sequence of Leptotrichia wadei Strain JMUB3934.</title>
        <authorList>
            <person name="Watanabe S."/>
            <person name="Cui L."/>
        </authorList>
    </citation>
    <scope>NUCLEOTIDE SEQUENCE [LARGE SCALE GENOMIC DNA]</scope>
    <source>
        <strain evidence="1 2">JMUB3934</strain>
    </source>
</reference>
<dbReference type="SUPFAM" id="SSF75217">
    <property type="entry name" value="alpha/beta knot"/>
    <property type="match status" value="1"/>
</dbReference>
<dbReference type="EMBL" id="AP019835">
    <property type="protein sequence ID" value="BBM50063.1"/>
    <property type="molecule type" value="Genomic_DNA"/>
</dbReference>
<protein>
    <submittedName>
        <fullName evidence="1">tRNA (Guanine-N1)-methyltransferase</fullName>
    </submittedName>
</protein>